<dbReference type="Proteomes" id="UP000530564">
    <property type="component" value="Unassembled WGS sequence"/>
</dbReference>
<dbReference type="Gene3D" id="3.30.565.10">
    <property type="entry name" value="Histidine kinase-like ATPase, C-terminal domain"/>
    <property type="match status" value="1"/>
</dbReference>
<dbReference type="GO" id="GO:0005524">
    <property type="term" value="F:ATP binding"/>
    <property type="evidence" value="ECO:0007669"/>
    <property type="project" value="UniProtKB-KW"/>
</dbReference>
<dbReference type="EC" id="2.7.13.3" evidence="2"/>
<keyword evidence="4" id="KW-0808">Transferase</keyword>
<accession>A0A839ZTL4</accession>
<evidence type="ECO:0000256" key="5">
    <source>
        <dbReference type="ARBA" id="ARBA00022741"/>
    </source>
</evidence>
<dbReference type="InterPro" id="IPR036890">
    <property type="entry name" value="HATPase_C_sf"/>
</dbReference>
<dbReference type="PANTHER" id="PTHR41523:SF8">
    <property type="entry name" value="ETHYLENE RESPONSE SENSOR PROTEIN"/>
    <property type="match status" value="1"/>
</dbReference>
<evidence type="ECO:0000256" key="4">
    <source>
        <dbReference type="ARBA" id="ARBA00022679"/>
    </source>
</evidence>
<dbReference type="SUPFAM" id="SSF55781">
    <property type="entry name" value="GAF domain-like"/>
    <property type="match status" value="1"/>
</dbReference>
<protein>
    <recommendedName>
        <fullName evidence="2">histidine kinase</fullName>
        <ecNumber evidence="2">2.7.13.3</ecNumber>
    </recommendedName>
</protein>
<evidence type="ECO:0000256" key="2">
    <source>
        <dbReference type="ARBA" id="ARBA00012438"/>
    </source>
</evidence>
<dbReference type="SUPFAM" id="SSF55785">
    <property type="entry name" value="PYP-like sensor domain (PAS domain)"/>
    <property type="match status" value="1"/>
</dbReference>
<dbReference type="Pfam" id="PF01590">
    <property type="entry name" value="GAF"/>
    <property type="match status" value="1"/>
</dbReference>
<evidence type="ECO:0000256" key="3">
    <source>
        <dbReference type="ARBA" id="ARBA00022553"/>
    </source>
</evidence>
<comment type="caution">
    <text evidence="9">The sequence shown here is derived from an EMBL/GenBank/DDBJ whole genome shotgun (WGS) entry which is preliminary data.</text>
</comment>
<dbReference type="InterPro" id="IPR035965">
    <property type="entry name" value="PAS-like_dom_sf"/>
</dbReference>
<keyword evidence="10" id="KW-1185">Reference proteome</keyword>
<dbReference type="Pfam" id="PF07536">
    <property type="entry name" value="HWE_HK"/>
    <property type="match status" value="1"/>
</dbReference>
<reference evidence="9 10" key="1">
    <citation type="submission" date="2020-08" db="EMBL/GenBank/DDBJ databases">
        <title>Genomic Encyclopedia of Type Strains, Phase IV (KMG-IV): sequencing the most valuable type-strain genomes for metagenomic binning, comparative biology and taxonomic classification.</title>
        <authorList>
            <person name="Goeker M."/>
        </authorList>
    </citation>
    <scope>NUCLEOTIDE SEQUENCE [LARGE SCALE GENOMIC DNA]</scope>
    <source>
        <strain evidence="9 10">DSM 21793</strain>
    </source>
</reference>
<keyword evidence="3" id="KW-0597">Phosphoprotein</keyword>
<dbReference type="GO" id="GO:0004673">
    <property type="term" value="F:protein histidine kinase activity"/>
    <property type="evidence" value="ECO:0007669"/>
    <property type="project" value="UniProtKB-EC"/>
</dbReference>
<evidence type="ECO:0000256" key="1">
    <source>
        <dbReference type="ARBA" id="ARBA00000085"/>
    </source>
</evidence>
<dbReference type="Gene3D" id="3.30.450.20">
    <property type="entry name" value="PAS domain"/>
    <property type="match status" value="1"/>
</dbReference>
<evidence type="ECO:0000313" key="9">
    <source>
        <dbReference type="EMBL" id="MBB3889324.1"/>
    </source>
</evidence>
<comment type="catalytic activity">
    <reaction evidence="1">
        <text>ATP + protein L-histidine = ADP + protein N-phospho-L-histidine.</text>
        <dbReference type="EC" id="2.7.13.3"/>
    </reaction>
</comment>
<evidence type="ECO:0000313" key="10">
    <source>
        <dbReference type="Proteomes" id="UP000530564"/>
    </source>
</evidence>
<dbReference type="AlphaFoldDB" id="A0A839ZTL4"/>
<dbReference type="SMART" id="SM00911">
    <property type="entry name" value="HWE_HK"/>
    <property type="match status" value="1"/>
</dbReference>
<proteinExistence type="predicted"/>
<gene>
    <name evidence="9" type="ORF">GGQ61_000021</name>
</gene>
<dbReference type="InterPro" id="IPR003018">
    <property type="entry name" value="GAF"/>
</dbReference>
<dbReference type="InterPro" id="IPR011102">
    <property type="entry name" value="Sig_transdc_His_kinase_HWE"/>
</dbReference>
<keyword evidence="7" id="KW-0067">ATP-binding</keyword>
<evidence type="ECO:0000256" key="6">
    <source>
        <dbReference type="ARBA" id="ARBA00022777"/>
    </source>
</evidence>
<evidence type="ECO:0000256" key="7">
    <source>
        <dbReference type="ARBA" id="ARBA00022840"/>
    </source>
</evidence>
<dbReference type="NCBIfam" id="TIGR00229">
    <property type="entry name" value="sensory_box"/>
    <property type="match status" value="1"/>
</dbReference>
<dbReference type="InterPro" id="IPR029016">
    <property type="entry name" value="GAF-like_dom_sf"/>
</dbReference>
<evidence type="ECO:0000259" key="8">
    <source>
        <dbReference type="SMART" id="SM00911"/>
    </source>
</evidence>
<sequence>MRFVAWRGLSDEYRAAVEGHTPWRPGEEGALPIAIGDIETSGEAEELKATIRGEGIGSLAFVPLISAGGVIGKFMVYRPTPYAFGDDEVRLALTIARQLGFALERYRAQEGARRNAEQFGAVFDNIPVMIKLFEPQTGRLRLNWEFTRALGWTGSEAASVDLMTELLPDPEVRARVRDNMDRCEPGWFDVAMVARDGRRLETSWANIRLSDGSQVGIGIDITERKQALERQQLLLHEMDHRVRNLFSLTSSMVRLSAREPGDRAGLARDLEERLAALAAAHALTMRKDGEGASAAKLHQLIRAILAPYHRGDQAQLEIVGQDVALRGEAGTSFAILIYELATNAAKYGALSKAGGKIRIATRRRPHVLELDWEETGGPPVAATSSAGFGSRLSRAAVAQLGGDLQQIWRPEGLQIRISVSLDRCLPGDRLGDTGIAAAS</sequence>
<organism evidence="9 10">
    <name type="scientific">Phenylobacterium haematophilum</name>
    <dbReference type="NCBI Taxonomy" id="98513"/>
    <lineage>
        <taxon>Bacteria</taxon>
        <taxon>Pseudomonadati</taxon>
        <taxon>Pseudomonadota</taxon>
        <taxon>Alphaproteobacteria</taxon>
        <taxon>Caulobacterales</taxon>
        <taxon>Caulobacteraceae</taxon>
        <taxon>Phenylobacterium</taxon>
    </lineage>
</organism>
<keyword evidence="5" id="KW-0547">Nucleotide-binding</keyword>
<dbReference type="PANTHER" id="PTHR41523">
    <property type="entry name" value="TWO-COMPONENT SYSTEM SENSOR PROTEIN"/>
    <property type="match status" value="1"/>
</dbReference>
<name>A0A839ZTL4_9CAUL</name>
<dbReference type="Gene3D" id="3.30.450.40">
    <property type="match status" value="1"/>
</dbReference>
<keyword evidence="6" id="KW-0418">Kinase</keyword>
<dbReference type="InterPro" id="IPR000014">
    <property type="entry name" value="PAS"/>
</dbReference>
<dbReference type="EMBL" id="JACIDK010000001">
    <property type="protein sequence ID" value="MBB3889324.1"/>
    <property type="molecule type" value="Genomic_DNA"/>
</dbReference>
<feature type="domain" description="Signal transduction histidine kinase HWE region" evidence="8">
    <location>
        <begin position="237"/>
        <end position="322"/>
    </location>
</feature>